<evidence type="ECO:0000256" key="4">
    <source>
        <dbReference type="ARBA" id="ARBA00022741"/>
    </source>
</evidence>
<evidence type="ECO:0000313" key="15">
    <source>
        <dbReference type="Proteomes" id="UP000019426"/>
    </source>
</evidence>
<dbReference type="GO" id="GO:0003677">
    <property type="term" value="F:DNA binding"/>
    <property type="evidence" value="ECO:0007669"/>
    <property type="project" value="UniProtKB-UniRule"/>
</dbReference>
<comment type="catalytic activity">
    <reaction evidence="11 12">
        <text>ATP + H2O = ADP + phosphate + H(+)</text>
        <dbReference type="Rhea" id="RHEA:13065"/>
        <dbReference type="ChEBI" id="CHEBI:15377"/>
        <dbReference type="ChEBI" id="CHEBI:15378"/>
        <dbReference type="ChEBI" id="CHEBI:30616"/>
        <dbReference type="ChEBI" id="CHEBI:43474"/>
        <dbReference type="ChEBI" id="CHEBI:456216"/>
        <dbReference type="EC" id="5.6.2.4"/>
    </reaction>
</comment>
<evidence type="ECO:0000256" key="9">
    <source>
        <dbReference type="ARBA" id="ARBA00023125"/>
    </source>
</evidence>
<dbReference type="Pfam" id="PF18074">
    <property type="entry name" value="PriA_C"/>
    <property type="match status" value="1"/>
</dbReference>
<dbReference type="GO" id="GO:0016887">
    <property type="term" value="F:ATP hydrolysis activity"/>
    <property type="evidence" value="ECO:0007669"/>
    <property type="project" value="RHEA"/>
</dbReference>
<comment type="similarity">
    <text evidence="12">Belongs to the helicase family. PriA subfamily.</text>
</comment>
<reference evidence="14 15" key="1">
    <citation type="submission" date="2013-11" db="EMBL/GenBank/DDBJ databases">
        <title>Complete genome sequence of Clostridum sp. M2/40.</title>
        <authorList>
            <person name="Wibberg D."/>
            <person name="Puehler A."/>
            <person name="Schlueter A."/>
        </authorList>
    </citation>
    <scope>NUCLEOTIDE SEQUENCE [LARGE SCALE GENOMIC DNA]</scope>
    <source>
        <strain evidence="15">M2/40</strain>
    </source>
</reference>
<comment type="function">
    <text evidence="12">Initiates the restart of stalled replication forks, which reloads the replicative helicase on sites other than the origin of replication. Recognizes and binds to abandoned replication forks and remodels them to uncover a helicase loading site. Promotes assembly of the primosome at these replication forks.</text>
</comment>
<comment type="subunit">
    <text evidence="12">Component of the replication restart primosome.</text>
</comment>
<proteinExistence type="inferred from homology"/>
<dbReference type="HOGENOM" id="CLU_013353_3_1_9"/>
<comment type="catalytic activity">
    <reaction evidence="12">
        <text>Couples ATP hydrolysis with the unwinding of duplex DNA by translocating in the 3'-5' direction.</text>
        <dbReference type="EC" id="5.6.2.4"/>
    </reaction>
</comment>
<evidence type="ECO:0000256" key="5">
    <source>
        <dbReference type="ARBA" id="ARBA00022801"/>
    </source>
</evidence>
<dbReference type="GO" id="GO:0043138">
    <property type="term" value="F:3'-5' DNA helicase activity"/>
    <property type="evidence" value="ECO:0007669"/>
    <property type="project" value="UniProtKB-EC"/>
</dbReference>
<dbReference type="InterPro" id="IPR040498">
    <property type="entry name" value="PriA_CRR"/>
</dbReference>
<dbReference type="KEGG" id="clt:CM240_1922"/>
<dbReference type="PANTHER" id="PTHR30580:SF0">
    <property type="entry name" value="PRIMOSOMAL PROTEIN N"/>
    <property type="match status" value="1"/>
</dbReference>
<dbReference type="eggNOG" id="COG1198">
    <property type="taxonomic scope" value="Bacteria"/>
</dbReference>
<feature type="binding site" evidence="12">
    <location>
        <position position="467"/>
    </location>
    <ligand>
        <name>Zn(2+)</name>
        <dbReference type="ChEBI" id="CHEBI:29105"/>
        <label>2</label>
    </ligand>
</feature>
<gene>
    <name evidence="12 14" type="primary">priA</name>
    <name evidence="14" type="ORF">CM240_1922</name>
</gene>
<keyword evidence="4 12" id="KW-0547">Nucleotide-binding</keyword>
<feature type="binding site" evidence="12">
    <location>
        <position position="440"/>
    </location>
    <ligand>
        <name>Zn(2+)</name>
        <dbReference type="ChEBI" id="CHEBI:29105"/>
        <label>1</label>
    </ligand>
</feature>
<evidence type="ECO:0000256" key="7">
    <source>
        <dbReference type="ARBA" id="ARBA00022833"/>
    </source>
</evidence>
<evidence type="ECO:0000256" key="8">
    <source>
        <dbReference type="ARBA" id="ARBA00022840"/>
    </source>
</evidence>
<keyword evidence="9 12" id="KW-0238">DNA-binding</keyword>
<evidence type="ECO:0000256" key="2">
    <source>
        <dbReference type="ARBA" id="ARBA00022705"/>
    </source>
</evidence>
<keyword evidence="15" id="KW-1185">Reference proteome</keyword>
<keyword evidence="3 12" id="KW-0479">Metal-binding</keyword>
<dbReference type="Pfam" id="PF00270">
    <property type="entry name" value="DEAD"/>
    <property type="match status" value="1"/>
</dbReference>
<keyword evidence="10 12" id="KW-0413">Isomerase</keyword>
<feature type="binding site" evidence="12">
    <location>
        <position position="452"/>
    </location>
    <ligand>
        <name>Zn(2+)</name>
        <dbReference type="ChEBI" id="CHEBI:29105"/>
        <label>2</label>
    </ligand>
</feature>
<evidence type="ECO:0000256" key="10">
    <source>
        <dbReference type="ARBA" id="ARBA00023235"/>
    </source>
</evidence>
<dbReference type="OrthoDB" id="9759544at2"/>
<feature type="binding site" evidence="12">
    <location>
        <position position="483"/>
    </location>
    <ligand>
        <name>Zn(2+)</name>
        <dbReference type="ChEBI" id="CHEBI:29105"/>
        <label>1</label>
    </ligand>
</feature>
<dbReference type="SMART" id="SM00487">
    <property type="entry name" value="DEXDc"/>
    <property type="match status" value="1"/>
</dbReference>
<dbReference type="InterPro" id="IPR041222">
    <property type="entry name" value="PriA_3primeBD"/>
</dbReference>
<dbReference type="InterPro" id="IPR027417">
    <property type="entry name" value="P-loop_NTPase"/>
</dbReference>
<dbReference type="GO" id="GO:1990077">
    <property type="term" value="C:primosome complex"/>
    <property type="evidence" value="ECO:0007669"/>
    <property type="project" value="UniProtKB-UniRule"/>
</dbReference>
<comment type="cofactor">
    <cofactor evidence="12">
        <name>Zn(2+)</name>
        <dbReference type="ChEBI" id="CHEBI:29105"/>
    </cofactor>
    <text evidence="12">Binds 2 zinc ions per subunit.</text>
</comment>
<dbReference type="RefSeq" id="WP_044038742.1">
    <property type="nucleotide sequence ID" value="NZ_HG917868.1"/>
</dbReference>
<feature type="binding site" evidence="12">
    <location>
        <position position="480"/>
    </location>
    <ligand>
        <name>Zn(2+)</name>
        <dbReference type="ChEBI" id="CHEBI:29105"/>
        <label>1</label>
    </ligand>
</feature>
<dbReference type="CDD" id="cd17929">
    <property type="entry name" value="DEXHc_priA"/>
    <property type="match status" value="1"/>
</dbReference>
<dbReference type="GO" id="GO:0006269">
    <property type="term" value="P:DNA replication, synthesis of primer"/>
    <property type="evidence" value="ECO:0007669"/>
    <property type="project" value="UniProtKB-KW"/>
</dbReference>
<evidence type="ECO:0000256" key="12">
    <source>
        <dbReference type="HAMAP-Rule" id="MF_00983"/>
    </source>
</evidence>
<dbReference type="Pfam" id="PF00271">
    <property type="entry name" value="Helicase_C"/>
    <property type="match status" value="1"/>
</dbReference>
<evidence type="ECO:0000256" key="1">
    <source>
        <dbReference type="ARBA" id="ARBA00022515"/>
    </source>
</evidence>
<accession>W6SHB4</accession>
<name>W6SHB4_9CLOT</name>
<dbReference type="GO" id="GO:0006302">
    <property type="term" value="P:double-strand break repair"/>
    <property type="evidence" value="ECO:0007669"/>
    <property type="project" value="InterPro"/>
</dbReference>
<dbReference type="PROSITE" id="PS51192">
    <property type="entry name" value="HELICASE_ATP_BIND_1"/>
    <property type="match status" value="1"/>
</dbReference>
<dbReference type="Pfam" id="PF17764">
    <property type="entry name" value="PriA_3primeBD"/>
    <property type="match status" value="1"/>
</dbReference>
<evidence type="ECO:0000256" key="11">
    <source>
        <dbReference type="ARBA" id="ARBA00048988"/>
    </source>
</evidence>
<dbReference type="NCBIfam" id="NF004066">
    <property type="entry name" value="PRK05580.1-3"/>
    <property type="match status" value="1"/>
</dbReference>
<dbReference type="Pfam" id="PF18319">
    <property type="entry name" value="Zn_ribbon_PriA"/>
    <property type="match status" value="1"/>
</dbReference>
<dbReference type="PATRIC" id="fig|1216932.3.peg.1921"/>
<feature type="binding site" evidence="12">
    <location>
        <position position="449"/>
    </location>
    <ligand>
        <name>Zn(2+)</name>
        <dbReference type="ChEBI" id="CHEBI:29105"/>
        <label>2</label>
    </ligand>
</feature>
<dbReference type="NCBIfam" id="TIGR00595">
    <property type="entry name" value="priA"/>
    <property type="match status" value="1"/>
</dbReference>
<dbReference type="GO" id="GO:0006310">
    <property type="term" value="P:DNA recombination"/>
    <property type="evidence" value="ECO:0007669"/>
    <property type="project" value="InterPro"/>
</dbReference>
<dbReference type="InterPro" id="IPR005259">
    <property type="entry name" value="PriA"/>
</dbReference>
<protein>
    <recommendedName>
        <fullName evidence="12">Replication restart protein PriA</fullName>
    </recommendedName>
    <alternativeName>
        <fullName evidence="12">ATP-dependent DNA helicase PriA</fullName>
        <ecNumber evidence="12">5.6.2.4</ecNumber>
    </alternativeName>
    <alternativeName>
        <fullName evidence="12">DNA 3'-5' helicase PriA</fullName>
    </alternativeName>
</protein>
<dbReference type="InterPro" id="IPR014001">
    <property type="entry name" value="Helicase_ATP-bd"/>
</dbReference>
<dbReference type="InterPro" id="IPR041236">
    <property type="entry name" value="PriA_C"/>
</dbReference>
<dbReference type="SMART" id="SM00490">
    <property type="entry name" value="HELICc"/>
    <property type="match status" value="1"/>
</dbReference>
<dbReference type="SUPFAM" id="SSF52540">
    <property type="entry name" value="P-loop containing nucleoside triphosphate hydrolases"/>
    <property type="match status" value="1"/>
</dbReference>
<sequence length="733" mass="84253">MELYAGIVIEVDHYGLDNIFTYKVPKEMNDTIAIGKRVTIPFGVSNKKIDGYVYEIYYCRPESSNGYRIKYIKEIKDDIEHFTEEDKRVIQFIKDKYLATYIDCIRLITPPGADKGSKIKIEKKLYIEKPLDGKFAKEPYMSIYNEVQCNEGKYSKSALSKSKSLSLSSINTLIKHQYIKEEEKRILRYSSRNYIREEEKNLTLQQSMALTTINDSFYNKFLIHGVTGSGKTEVFIRLIEENLKKDKDVIILVPEISLTPQMVERIKGRLQIEIGVFHSKMSVGEKYDFWYSIKKKEIKVAIGPRSALFLPFSNLGLIIIDEEHENTYKSETDPKYDAREVAEFLMDMKGGKVVLASATPSLESYTKGKNGHYKLIEMEDRIPGAVMPKIEVVDMRSELSNGNSSIFSKSLYEKINDRLEKKEQIILFLNRRGDSSFVSCRACGFVYKCPNCDVSLTLHRSENILECHYCGYRTRPQIKCPKCKSKYIKFFGIGTEKVERLTKKAFPNANIERMDLDTMKGRNSFSEVYERLKNNEIDILIGTQMITKGFDFKNVTLVGVLAADLTLNIPQYKSAERTFQLLTQVAGRAGRGTKEGEVVIQTYTPGNYAIQRAEKVDYKGFYNDEVDIRQAMKYPPFGEILLVNLFYSKEDEVIDTINVLAKEMKAKFTNLSILGPVPCPILKINNNFRYQIIIKGELSQNINKNIKDFVYNIVKKKNSNIKISVDINPNDLL</sequence>
<evidence type="ECO:0000313" key="14">
    <source>
        <dbReference type="EMBL" id="CDM69080.1"/>
    </source>
</evidence>
<dbReference type="InterPro" id="IPR011545">
    <property type="entry name" value="DEAD/DEAH_box_helicase_dom"/>
</dbReference>
<feature type="domain" description="Helicase ATP-binding" evidence="13">
    <location>
        <begin position="212"/>
        <end position="378"/>
    </location>
</feature>
<feature type="binding site" evidence="12">
    <location>
        <position position="443"/>
    </location>
    <ligand>
        <name>Zn(2+)</name>
        <dbReference type="ChEBI" id="CHEBI:29105"/>
        <label>1</label>
    </ligand>
</feature>
<dbReference type="AlphaFoldDB" id="W6SHB4"/>
<dbReference type="FunFam" id="3.40.50.300:FF:000489">
    <property type="entry name" value="Primosome assembly protein PriA"/>
    <property type="match status" value="1"/>
</dbReference>
<keyword evidence="1 12" id="KW-0639">Primosome</keyword>
<evidence type="ECO:0000256" key="6">
    <source>
        <dbReference type="ARBA" id="ARBA00022806"/>
    </source>
</evidence>
<organism evidence="14 15">
    <name type="scientific">Clostridium bornimense</name>
    <dbReference type="NCBI Taxonomy" id="1216932"/>
    <lineage>
        <taxon>Bacteria</taxon>
        <taxon>Bacillati</taxon>
        <taxon>Bacillota</taxon>
        <taxon>Clostridia</taxon>
        <taxon>Eubacteriales</taxon>
        <taxon>Clostridiaceae</taxon>
        <taxon>Clostridium</taxon>
    </lineage>
</organism>
<keyword evidence="2 12" id="KW-0235">DNA replication</keyword>
<evidence type="ECO:0000256" key="3">
    <source>
        <dbReference type="ARBA" id="ARBA00022723"/>
    </source>
</evidence>
<dbReference type="GO" id="GO:0008270">
    <property type="term" value="F:zinc ion binding"/>
    <property type="evidence" value="ECO:0007669"/>
    <property type="project" value="UniProtKB-UniRule"/>
</dbReference>
<keyword evidence="5 12" id="KW-0378">Hydrolase</keyword>
<dbReference type="InterPro" id="IPR001650">
    <property type="entry name" value="Helicase_C-like"/>
</dbReference>
<dbReference type="PANTHER" id="PTHR30580">
    <property type="entry name" value="PRIMOSOMAL PROTEIN N"/>
    <property type="match status" value="1"/>
</dbReference>
<dbReference type="STRING" id="1216932.CM240_1922"/>
<dbReference type="Proteomes" id="UP000019426">
    <property type="component" value="Chromosome M2/40_rep1"/>
</dbReference>
<dbReference type="EC" id="5.6.2.4" evidence="12"/>
<dbReference type="InterPro" id="IPR042115">
    <property type="entry name" value="PriA_3primeBD_sf"/>
</dbReference>
<dbReference type="EMBL" id="HG917868">
    <property type="protein sequence ID" value="CDM69080.1"/>
    <property type="molecule type" value="Genomic_DNA"/>
</dbReference>
<dbReference type="HAMAP" id="MF_00983">
    <property type="entry name" value="PriA"/>
    <property type="match status" value="1"/>
</dbReference>
<feature type="binding site" evidence="12">
    <location>
        <position position="470"/>
    </location>
    <ligand>
        <name>Zn(2+)</name>
        <dbReference type="ChEBI" id="CHEBI:29105"/>
        <label>2</label>
    </ligand>
</feature>
<dbReference type="Gene3D" id="3.40.50.300">
    <property type="entry name" value="P-loop containing nucleotide triphosphate hydrolases"/>
    <property type="match status" value="2"/>
</dbReference>
<keyword evidence="8 12" id="KW-0067">ATP-binding</keyword>
<dbReference type="Gene3D" id="3.40.1440.60">
    <property type="entry name" value="PriA, 3(prime) DNA-binding domain"/>
    <property type="match status" value="1"/>
</dbReference>
<dbReference type="CDD" id="cd18804">
    <property type="entry name" value="SF2_C_priA"/>
    <property type="match status" value="1"/>
</dbReference>
<evidence type="ECO:0000259" key="13">
    <source>
        <dbReference type="PROSITE" id="PS51192"/>
    </source>
</evidence>
<dbReference type="GO" id="GO:0006270">
    <property type="term" value="P:DNA replication initiation"/>
    <property type="evidence" value="ECO:0007669"/>
    <property type="project" value="TreeGrafter"/>
</dbReference>
<keyword evidence="7 12" id="KW-0862">Zinc</keyword>
<dbReference type="GO" id="GO:0005524">
    <property type="term" value="F:ATP binding"/>
    <property type="evidence" value="ECO:0007669"/>
    <property type="project" value="UniProtKB-UniRule"/>
</dbReference>
<keyword evidence="6 12" id="KW-0347">Helicase</keyword>